<reference evidence="1 2" key="1">
    <citation type="journal article" date="2014" name="Genome Biol. Evol.">
        <title>The genome of the myxosporean Thelohanellus kitauei shows adaptations to nutrient acquisition within its fish host.</title>
        <authorList>
            <person name="Yang Y."/>
            <person name="Xiong J."/>
            <person name="Zhou Z."/>
            <person name="Huo F."/>
            <person name="Miao W."/>
            <person name="Ran C."/>
            <person name="Liu Y."/>
            <person name="Zhang J."/>
            <person name="Feng J."/>
            <person name="Wang M."/>
            <person name="Wang M."/>
            <person name="Wang L."/>
            <person name="Yao B."/>
        </authorList>
    </citation>
    <scope>NUCLEOTIDE SEQUENCE [LARGE SCALE GENOMIC DNA]</scope>
    <source>
        <strain evidence="1">Wuqing</strain>
    </source>
</reference>
<name>A0A0C2NFT5_THEKT</name>
<proteinExistence type="predicted"/>
<comment type="caution">
    <text evidence="1">The sequence shown here is derived from an EMBL/GenBank/DDBJ whole genome shotgun (WGS) entry which is preliminary data.</text>
</comment>
<protein>
    <submittedName>
        <fullName evidence="1">Uncharacterized protein</fullName>
    </submittedName>
</protein>
<sequence>MTVSHGNQGNRPISIFSKLSVSTGLNNTHLKKELRFKMGLFELAENRKVSVSSQRARHKQFIATKCTRTEILHVVSNNLKEKLKIVGVGFLKVEYHLFREEHKREFKNNYPLSYQRNT</sequence>
<organism evidence="1 2">
    <name type="scientific">Thelohanellus kitauei</name>
    <name type="common">Myxosporean</name>
    <dbReference type="NCBI Taxonomy" id="669202"/>
    <lineage>
        <taxon>Eukaryota</taxon>
        <taxon>Metazoa</taxon>
        <taxon>Cnidaria</taxon>
        <taxon>Myxozoa</taxon>
        <taxon>Myxosporea</taxon>
        <taxon>Bivalvulida</taxon>
        <taxon>Platysporina</taxon>
        <taxon>Myxobolidae</taxon>
        <taxon>Thelohanellus</taxon>
    </lineage>
</organism>
<dbReference type="Proteomes" id="UP000031668">
    <property type="component" value="Unassembled WGS sequence"/>
</dbReference>
<accession>A0A0C2NFT5</accession>
<dbReference type="AlphaFoldDB" id="A0A0C2NFT5"/>
<gene>
    <name evidence="1" type="ORF">RF11_12348</name>
</gene>
<dbReference type="EMBL" id="JWZT01001076">
    <property type="protein sequence ID" value="KII72882.1"/>
    <property type="molecule type" value="Genomic_DNA"/>
</dbReference>
<evidence type="ECO:0000313" key="1">
    <source>
        <dbReference type="EMBL" id="KII72882.1"/>
    </source>
</evidence>
<evidence type="ECO:0000313" key="2">
    <source>
        <dbReference type="Proteomes" id="UP000031668"/>
    </source>
</evidence>
<keyword evidence="2" id="KW-1185">Reference proteome</keyword>